<feature type="domain" description="F-BAR" evidence="20">
    <location>
        <begin position="1"/>
        <end position="264"/>
    </location>
</feature>
<evidence type="ECO:0000256" key="12">
    <source>
        <dbReference type="ARBA" id="ARBA00023136"/>
    </source>
</evidence>
<dbReference type="InterPro" id="IPR057871">
    <property type="entry name" value="HR1_CIP4_FNBP1L"/>
</dbReference>
<feature type="domain" description="SH3" evidence="19">
    <location>
        <begin position="570"/>
        <end position="631"/>
    </location>
</feature>
<dbReference type="SMART" id="SM00055">
    <property type="entry name" value="FCH"/>
    <property type="match status" value="1"/>
</dbReference>
<keyword evidence="8" id="KW-0963">Cytoplasm</keyword>
<gene>
    <name evidence="22" type="ORF">NYPRO_LOCUS18518</name>
</gene>
<keyword evidence="23" id="KW-1185">Reference proteome</keyword>
<dbReference type="Pfam" id="PF00611">
    <property type="entry name" value="FCH"/>
    <property type="match status" value="1"/>
</dbReference>
<dbReference type="InterPro" id="IPR001060">
    <property type="entry name" value="FCH_dom"/>
</dbReference>
<feature type="compositionally biased region" description="Basic residues" evidence="18">
    <location>
        <begin position="314"/>
        <end position="329"/>
    </location>
</feature>
<evidence type="ECO:0000313" key="22">
    <source>
        <dbReference type="EMBL" id="CAD7685725.1"/>
    </source>
</evidence>
<evidence type="ECO:0000256" key="1">
    <source>
        <dbReference type="ARBA" id="ARBA00004236"/>
    </source>
</evidence>
<dbReference type="InterPro" id="IPR031160">
    <property type="entry name" value="F_BAR_dom"/>
</dbReference>
<comment type="similarity">
    <text evidence="5">Belongs to the FNBP1 family.</text>
</comment>
<dbReference type="GO" id="GO:0008289">
    <property type="term" value="F:lipid binding"/>
    <property type="evidence" value="ECO:0007669"/>
    <property type="project" value="UniProtKB-KW"/>
</dbReference>
<dbReference type="InterPro" id="IPR057870">
    <property type="entry name" value="HR1_TOCA"/>
</dbReference>
<evidence type="ECO:0000256" key="8">
    <source>
        <dbReference type="ARBA" id="ARBA00022490"/>
    </source>
</evidence>
<keyword evidence="14" id="KW-0458">Lysosome</keyword>
<dbReference type="GO" id="GO:0005886">
    <property type="term" value="C:plasma membrane"/>
    <property type="evidence" value="ECO:0007669"/>
    <property type="project" value="UniProtKB-SubCell"/>
</dbReference>
<evidence type="ECO:0000256" key="10">
    <source>
        <dbReference type="ARBA" id="ARBA00023054"/>
    </source>
</evidence>
<evidence type="ECO:0000256" key="15">
    <source>
        <dbReference type="PROSITE-ProRule" id="PRU00192"/>
    </source>
</evidence>
<feature type="domain" description="REM-1" evidence="21">
    <location>
        <begin position="422"/>
        <end position="499"/>
    </location>
</feature>
<protein>
    <submittedName>
        <fullName evidence="22">(raccoon dog) hypothetical protein</fullName>
    </submittedName>
</protein>
<feature type="coiled-coil region" evidence="17">
    <location>
        <begin position="426"/>
        <end position="503"/>
    </location>
</feature>
<keyword evidence="13" id="KW-0206">Cytoskeleton</keyword>
<feature type="compositionally biased region" description="Polar residues" evidence="18">
    <location>
        <begin position="289"/>
        <end position="302"/>
    </location>
</feature>
<dbReference type="InterPro" id="IPR011072">
    <property type="entry name" value="HR1_rho-bd"/>
</dbReference>
<feature type="coiled-coil region" evidence="17">
    <location>
        <begin position="124"/>
        <end position="175"/>
    </location>
</feature>
<evidence type="ECO:0000256" key="4">
    <source>
        <dbReference type="ARBA" id="ARBA00004544"/>
    </source>
</evidence>
<dbReference type="PROSITE" id="PS51741">
    <property type="entry name" value="F_BAR"/>
    <property type="match status" value="1"/>
</dbReference>
<dbReference type="InterPro" id="IPR036028">
    <property type="entry name" value="SH3-like_dom_sf"/>
</dbReference>
<sequence length="631" mass="71287">MDWGTELWDQFEVLERHTQWGLDLLDRYVKFVKERTEVEQAYAKQLRSLVKKYLPKRPAKDDPESKFSQQQSFVQILQEVNDFAGQRELVAENLSVRVCLELAKYSQEMKQERKMHFQEGRRAQQQLESGFKQLENSKRKFERDCREAEKAAQTAERLDQDINATKADVEKAKQQAHLRSHMAEESKNEYAAQLQRFNRDQAHFYFSQMPQIFDKLQDMDERRATHLGAGYGLLSEAELQVVPIIAKCLEGMKVAADAVDAKNDSQVLIELHKSGFARPGDVEFEDFSQPMNRVPSDSSLGTPSDGRPELRGPGRSRAKRWPFGKKNKPRPPPLSPLGGPLPSALPNGPPSPRSGLDPLAILSEISKSVKPRLASFRSLRGSRGWLGGGTLGSLPAAGWAPLLRLPDLDLLCSTVVTEDFSHLPPEQQRKRLQQHLEERNRELQKEVDQREALKKMKDVYEKTPQMGDPASLEPRITETLNNIERLKLEVQKYEAWLAEAESRVLSNRGNSLGRHTRPPDPPASAPPDSSSSNSGSQDNKESSEEPLSEEGQDAPIYTEFDEDFEEEPASPIGHCVAIYHFEGSSEGTISMAEGEDLSLMEEDKGDGWTRVRRKQGGEGYVPTSYLRVTLN</sequence>
<evidence type="ECO:0000256" key="16">
    <source>
        <dbReference type="PROSITE-ProRule" id="PRU01077"/>
    </source>
</evidence>
<dbReference type="Proteomes" id="UP000645828">
    <property type="component" value="Unassembled WGS sequence"/>
</dbReference>
<feature type="compositionally biased region" description="Low complexity" evidence="18">
    <location>
        <begin position="336"/>
        <end position="346"/>
    </location>
</feature>
<feature type="region of interest" description="Disordered" evidence="18">
    <location>
        <begin position="507"/>
        <end position="569"/>
    </location>
</feature>
<dbReference type="GO" id="GO:0005764">
    <property type="term" value="C:lysosome"/>
    <property type="evidence" value="ECO:0007669"/>
    <property type="project" value="UniProtKB-SubCell"/>
</dbReference>
<evidence type="ECO:0000256" key="17">
    <source>
        <dbReference type="SAM" id="Coils"/>
    </source>
</evidence>
<feature type="compositionally biased region" description="Acidic residues" evidence="18">
    <location>
        <begin position="559"/>
        <end position="568"/>
    </location>
</feature>
<dbReference type="CDD" id="cd11911">
    <property type="entry name" value="SH3_CIP4-like"/>
    <property type="match status" value="1"/>
</dbReference>
<evidence type="ECO:0000313" key="23">
    <source>
        <dbReference type="Proteomes" id="UP000645828"/>
    </source>
</evidence>
<dbReference type="Gene3D" id="1.20.1270.60">
    <property type="entry name" value="Arfaptin homology (AH) domain/BAR domain"/>
    <property type="match status" value="1"/>
</dbReference>
<dbReference type="PROSITE" id="PS50002">
    <property type="entry name" value="SH3"/>
    <property type="match status" value="1"/>
</dbReference>
<proteinExistence type="inferred from homology"/>
<evidence type="ECO:0000256" key="11">
    <source>
        <dbReference type="ARBA" id="ARBA00023121"/>
    </source>
</evidence>
<organism evidence="22 23">
    <name type="scientific">Nyctereutes procyonoides</name>
    <name type="common">Raccoon dog</name>
    <name type="synonym">Canis procyonoides</name>
    <dbReference type="NCBI Taxonomy" id="34880"/>
    <lineage>
        <taxon>Eukaryota</taxon>
        <taxon>Metazoa</taxon>
        <taxon>Chordata</taxon>
        <taxon>Craniata</taxon>
        <taxon>Vertebrata</taxon>
        <taxon>Euteleostomi</taxon>
        <taxon>Mammalia</taxon>
        <taxon>Eutheria</taxon>
        <taxon>Laurasiatheria</taxon>
        <taxon>Carnivora</taxon>
        <taxon>Caniformia</taxon>
        <taxon>Canidae</taxon>
        <taxon>Nyctereutes</taxon>
    </lineage>
</organism>
<evidence type="ECO:0000256" key="3">
    <source>
        <dbReference type="ARBA" id="ARBA00004371"/>
    </source>
</evidence>
<evidence type="ECO:0000256" key="13">
    <source>
        <dbReference type="ARBA" id="ARBA00023212"/>
    </source>
</evidence>
<keyword evidence="12" id="KW-0472">Membrane</keyword>
<keyword evidence="7" id="KW-1003">Cell membrane</keyword>
<dbReference type="GO" id="GO:0007165">
    <property type="term" value="P:signal transduction"/>
    <property type="evidence" value="ECO:0007669"/>
    <property type="project" value="InterPro"/>
</dbReference>
<dbReference type="GO" id="GO:0005938">
    <property type="term" value="C:cell cortex"/>
    <property type="evidence" value="ECO:0007669"/>
    <property type="project" value="UniProtKB-SubCell"/>
</dbReference>
<dbReference type="InterPro" id="IPR001452">
    <property type="entry name" value="SH3_domain"/>
</dbReference>
<dbReference type="FunFam" id="1.20.1270.60:FF:000002">
    <property type="entry name" value="Formin-binding protein 1-like isoform 1"/>
    <property type="match status" value="1"/>
</dbReference>
<evidence type="ECO:0000256" key="9">
    <source>
        <dbReference type="ARBA" id="ARBA00022583"/>
    </source>
</evidence>
<comment type="subcellular location">
    <subcellularLocation>
        <location evidence="1">Cell membrane</location>
    </subcellularLocation>
    <subcellularLocation>
        <location evidence="4">Cytoplasm</location>
        <location evidence="4">Cell cortex</location>
    </subcellularLocation>
    <subcellularLocation>
        <location evidence="2">Cytoplasm</location>
        <location evidence="2">Cytoskeleton</location>
    </subcellularLocation>
    <subcellularLocation>
        <location evidence="3">Lysosome</location>
    </subcellularLocation>
</comment>
<dbReference type="Gene3D" id="6.10.140.470">
    <property type="match status" value="1"/>
</dbReference>
<dbReference type="Gene3D" id="2.30.30.40">
    <property type="entry name" value="SH3 Domains"/>
    <property type="match status" value="1"/>
</dbReference>
<dbReference type="Pfam" id="PF00018">
    <property type="entry name" value="SH3_1"/>
    <property type="match status" value="1"/>
</dbReference>
<evidence type="ECO:0000256" key="5">
    <source>
        <dbReference type="ARBA" id="ARBA00009426"/>
    </source>
</evidence>
<keyword evidence="6 15" id="KW-0728">SH3 domain</keyword>
<dbReference type="GO" id="GO:0005856">
    <property type="term" value="C:cytoskeleton"/>
    <property type="evidence" value="ECO:0007669"/>
    <property type="project" value="UniProtKB-SubCell"/>
</dbReference>
<dbReference type="FunFam" id="2.30.30.40:FF:000017">
    <property type="entry name" value="Formin-binding protein 1-like isoform 1"/>
    <property type="match status" value="1"/>
</dbReference>
<dbReference type="GO" id="GO:0006897">
    <property type="term" value="P:endocytosis"/>
    <property type="evidence" value="ECO:0007669"/>
    <property type="project" value="UniProtKB-KW"/>
</dbReference>
<dbReference type="Pfam" id="PF25610">
    <property type="entry name" value="HR1_TOCA"/>
    <property type="match status" value="1"/>
</dbReference>
<dbReference type="EMBL" id="CAJHUB010000760">
    <property type="protein sequence ID" value="CAD7685725.1"/>
    <property type="molecule type" value="Genomic_DNA"/>
</dbReference>
<evidence type="ECO:0000259" key="19">
    <source>
        <dbReference type="PROSITE" id="PS50002"/>
    </source>
</evidence>
<evidence type="ECO:0000256" key="7">
    <source>
        <dbReference type="ARBA" id="ARBA00022475"/>
    </source>
</evidence>
<dbReference type="InterPro" id="IPR027267">
    <property type="entry name" value="AH/BAR_dom_sf"/>
</dbReference>
<name>A0A811ZAI9_NYCPR</name>
<dbReference type="PANTHER" id="PTHR15735">
    <property type="entry name" value="FCH AND DOUBLE SH3 DOMAINS PROTEIN"/>
    <property type="match status" value="1"/>
</dbReference>
<dbReference type="CDD" id="cd07653">
    <property type="entry name" value="F-BAR_CIP4-like"/>
    <property type="match status" value="1"/>
</dbReference>
<dbReference type="CDD" id="cd11628">
    <property type="entry name" value="HR1_CIP4_FNBP1L"/>
    <property type="match status" value="1"/>
</dbReference>
<evidence type="ECO:0000256" key="18">
    <source>
        <dbReference type="SAM" id="MobiDB-lite"/>
    </source>
</evidence>
<feature type="region of interest" description="Disordered" evidence="18">
    <location>
        <begin position="282"/>
        <end position="358"/>
    </location>
</feature>
<dbReference type="SMART" id="SM00326">
    <property type="entry name" value="SH3"/>
    <property type="match status" value="1"/>
</dbReference>
<keyword evidence="9" id="KW-0254">Endocytosis</keyword>
<keyword evidence="10 16" id="KW-0175">Coiled coil</keyword>
<evidence type="ECO:0000256" key="2">
    <source>
        <dbReference type="ARBA" id="ARBA00004245"/>
    </source>
</evidence>
<evidence type="ECO:0000259" key="20">
    <source>
        <dbReference type="PROSITE" id="PS51741"/>
    </source>
</evidence>
<evidence type="ECO:0000259" key="21">
    <source>
        <dbReference type="PROSITE" id="PS51860"/>
    </source>
</evidence>
<accession>A0A811ZAI9</accession>
<reference evidence="22" key="1">
    <citation type="submission" date="2020-12" db="EMBL/GenBank/DDBJ databases">
        <authorList>
            <consortium name="Molecular Ecology Group"/>
        </authorList>
    </citation>
    <scope>NUCLEOTIDE SEQUENCE</scope>
    <source>
        <strain evidence="22">TBG_1078</strain>
    </source>
</reference>
<dbReference type="AlphaFoldDB" id="A0A811ZAI9"/>
<keyword evidence="11" id="KW-0446">Lipid-binding</keyword>
<evidence type="ECO:0000256" key="6">
    <source>
        <dbReference type="ARBA" id="ARBA00022443"/>
    </source>
</evidence>
<dbReference type="SUPFAM" id="SSF103657">
    <property type="entry name" value="BAR/IMD domain-like"/>
    <property type="match status" value="1"/>
</dbReference>
<dbReference type="PROSITE" id="PS51860">
    <property type="entry name" value="REM_1"/>
    <property type="match status" value="1"/>
</dbReference>
<dbReference type="SUPFAM" id="SSF50044">
    <property type="entry name" value="SH3-domain"/>
    <property type="match status" value="1"/>
</dbReference>
<dbReference type="PANTHER" id="PTHR15735:SF17">
    <property type="entry name" value="CDC42-INTERACTING PROTEIN 4"/>
    <property type="match status" value="1"/>
</dbReference>
<comment type="caution">
    <text evidence="22">The sequence shown here is derived from an EMBL/GenBank/DDBJ whole genome shotgun (WGS) entry which is preliminary data.</text>
</comment>
<evidence type="ECO:0000256" key="14">
    <source>
        <dbReference type="ARBA" id="ARBA00023228"/>
    </source>
</evidence>